<gene>
    <name evidence="2" type="ORF">BCV71DRAFT_254478</name>
</gene>
<feature type="region of interest" description="Disordered" evidence="1">
    <location>
        <begin position="544"/>
        <end position="565"/>
    </location>
</feature>
<name>A0A1X0S6V9_RHIZD</name>
<evidence type="ECO:0000256" key="1">
    <source>
        <dbReference type="SAM" id="MobiDB-lite"/>
    </source>
</evidence>
<reference evidence="2 3" key="1">
    <citation type="journal article" date="2016" name="Proc. Natl. Acad. Sci. U.S.A.">
        <title>Lipid metabolic changes in an early divergent fungus govern the establishment of a mutualistic symbiosis with endobacteria.</title>
        <authorList>
            <person name="Lastovetsky O.A."/>
            <person name="Gaspar M.L."/>
            <person name="Mondo S.J."/>
            <person name="LaButti K.M."/>
            <person name="Sandor L."/>
            <person name="Grigoriev I.V."/>
            <person name="Henry S.A."/>
            <person name="Pawlowska T.E."/>
        </authorList>
    </citation>
    <scope>NUCLEOTIDE SEQUENCE [LARGE SCALE GENOMIC DNA]</scope>
    <source>
        <strain evidence="2 3">ATCC 11559</strain>
    </source>
</reference>
<organism evidence="2 3">
    <name type="scientific">Rhizopus microsporus</name>
    <dbReference type="NCBI Taxonomy" id="58291"/>
    <lineage>
        <taxon>Eukaryota</taxon>
        <taxon>Fungi</taxon>
        <taxon>Fungi incertae sedis</taxon>
        <taxon>Mucoromycota</taxon>
        <taxon>Mucoromycotina</taxon>
        <taxon>Mucoromycetes</taxon>
        <taxon>Mucorales</taxon>
        <taxon>Mucorineae</taxon>
        <taxon>Rhizopodaceae</taxon>
        <taxon>Rhizopus</taxon>
    </lineage>
</organism>
<dbReference type="EMBL" id="KV921300">
    <property type="protein sequence ID" value="ORE20040.1"/>
    <property type="molecule type" value="Genomic_DNA"/>
</dbReference>
<evidence type="ECO:0000313" key="3">
    <source>
        <dbReference type="Proteomes" id="UP000242381"/>
    </source>
</evidence>
<dbReference type="Proteomes" id="UP000242381">
    <property type="component" value="Unassembled WGS sequence"/>
</dbReference>
<dbReference type="AlphaFoldDB" id="A0A1X0S6V9"/>
<accession>A0A1X0S6V9</accession>
<evidence type="ECO:0000313" key="2">
    <source>
        <dbReference type="EMBL" id="ORE20040.1"/>
    </source>
</evidence>
<dbReference type="VEuPathDB" id="FungiDB:BCV72DRAFT_200811"/>
<dbReference type="OMA" id="NSSHWAS"/>
<sequence length="599" mass="67780">MVNYQKGDYSTMNDATVLDQHCINGNSVQKNKGKRPCYELAAYDPDNNSNNDQDITQYSTEEAPQAQGVFDYKNIFTKPPNITTINNVQLKVFCEIDTAFCVKVNQAFINAATQLTQVVLLQNTITFQASYYSFCIRHCSNYTYGWGVPSSQFNLLSLSTADDNFIYPQSLAKQLAQVTNSSHWASDYDVSIDINHDIYMNGIVDDSNWNGTGVPSIGGYYFRNDSSIYDNQVDIEYVILHQMVHGLGMISSWAPYFYDSASPFHLLLKNMVESEDSLKLITPNPYWTVHHDGGPVYISKFQYNLIFDRFLTLRYPETNITDALWEVGFDMQSFCVPEDEAFIVNFMETLLDNETMAEKAANMFTAMSTPQTLRFDFTNLTYPQSVFNKDPYLNQTYRYMQLYTGSNATLNKGDYYRPGIWHAHLDDAYIGTPDFLMTREYKLGKSLSSLVDDAYANISIKYNMTRPVNVTTTSFHNVTTVVNGTNHTVSVNSTLNKTMQQEVTLLYKSPIGPGVLRILEALGYSTVLTNTNYTAAVIKTNRTSGTCESDSNNVPTQSDDSTQMNSAMYSSNMNDAMSNIDLNMVLIHLCIMTITFIMF</sequence>
<protein>
    <submittedName>
        <fullName evidence="2">Uncharacterized protein</fullName>
    </submittedName>
</protein>
<proteinExistence type="predicted"/>